<evidence type="ECO:0000256" key="9">
    <source>
        <dbReference type="RuleBase" id="RU369079"/>
    </source>
</evidence>
<gene>
    <name evidence="11" type="ORF">JAN5088_01449</name>
</gene>
<protein>
    <recommendedName>
        <fullName evidence="9">TRAP transporter small permease protein</fullName>
    </recommendedName>
</protein>
<evidence type="ECO:0000256" key="1">
    <source>
        <dbReference type="ARBA" id="ARBA00004429"/>
    </source>
</evidence>
<dbReference type="AlphaFoldDB" id="A0A0M6XQ15"/>
<evidence type="ECO:0000259" key="10">
    <source>
        <dbReference type="Pfam" id="PF04290"/>
    </source>
</evidence>
<reference evidence="11 12" key="1">
    <citation type="submission" date="2015-07" db="EMBL/GenBank/DDBJ databases">
        <authorList>
            <person name="Noorani M."/>
        </authorList>
    </citation>
    <scope>NUCLEOTIDE SEQUENCE [LARGE SCALE GENOMIC DNA]</scope>
    <source>
        <strain evidence="11 12">CECT 5088</strain>
    </source>
</reference>
<evidence type="ECO:0000256" key="8">
    <source>
        <dbReference type="ARBA" id="ARBA00038436"/>
    </source>
</evidence>
<organism evidence="11 12">
    <name type="scientific">Jannaschia rubra</name>
    <dbReference type="NCBI Taxonomy" id="282197"/>
    <lineage>
        <taxon>Bacteria</taxon>
        <taxon>Pseudomonadati</taxon>
        <taxon>Pseudomonadota</taxon>
        <taxon>Alphaproteobacteria</taxon>
        <taxon>Rhodobacterales</taxon>
        <taxon>Roseobacteraceae</taxon>
        <taxon>Jannaschia</taxon>
    </lineage>
</organism>
<sequence>MGQGMLRRGLHALYTLCGYAAAAFLAAIAVVTLWQIVARQIGMAIETTEIAGFCLAASTFLALAHTFVNGGHVRISLVSQFAPPHLRRAVEIWCCALAAGVTGYAAWQMVLFTLQSHDFGDLSPGMVAMPLWIPQSGVAFGLVVLTVAIAEQATLVIRGQAPGYATNIDGTVD</sequence>
<evidence type="ECO:0000256" key="7">
    <source>
        <dbReference type="ARBA" id="ARBA00023136"/>
    </source>
</evidence>
<name>A0A0M6XQ15_9RHOB</name>
<keyword evidence="4 9" id="KW-0997">Cell inner membrane</keyword>
<dbReference type="EMBL" id="CXPG01000014">
    <property type="protein sequence ID" value="CTQ32677.1"/>
    <property type="molecule type" value="Genomic_DNA"/>
</dbReference>
<keyword evidence="2 9" id="KW-0813">Transport</keyword>
<keyword evidence="7 9" id="KW-0472">Membrane</keyword>
<feature type="transmembrane region" description="Helical" evidence="9">
    <location>
        <begin position="50"/>
        <end position="68"/>
    </location>
</feature>
<feature type="transmembrane region" description="Helical" evidence="9">
    <location>
        <begin position="131"/>
        <end position="150"/>
    </location>
</feature>
<dbReference type="Pfam" id="PF04290">
    <property type="entry name" value="DctQ"/>
    <property type="match status" value="1"/>
</dbReference>
<evidence type="ECO:0000313" key="12">
    <source>
        <dbReference type="Proteomes" id="UP000048908"/>
    </source>
</evidence>
<dbReference type="Proteomes" id="UP000048908">
    <property type="component" value="Unassembled WGS sequence"/>
</dbReference>
<feature type="transmembrane region" description="Helical" evidence="9">
    <location>
        <begin position="12"/>
        <end position="38"/>
    </location>
</feature>
<dbReference type="PANTHER" id="PTHR35011">
    <property type="entry name" value="2,3-DIKETO-L-GULONATE TRAP TRANSPORTER SMALL PERMEASE PROTEIN YIAM"/>
    <property type="match status" value="1"/>
</dbReference>
<keyword evidence="3" id="KW-1003">Cell membrane</keyword>
<keyword evidence="5 9" id="KW-0812">Transmembrane</keyword>
<evidence type="ECO:0000256" key="2">
    <source>
        <dbReference type="ARBA" id="ARBA00022448"/>
    </source>
</evidence>
<feature type="transmembrane region" description="Helical" evidence="9">
    <location>
        <begin position="89"/>
        <end position="111"/>
    </location>
</feature>
<proteinExistence type="inferred from homology"/>
<dbReference type="GO" id="GO:0005886">
    <property type="term" value="C:plasma membrane"/>
    <property type="evidence" value="ECO:0007669"/>
    <property type="project" value="UniProtKB-SubCell"/>
</dbReference>
<keyword evidence="6 9" id="KW-1133">Transmembrane helix</keyword>
<dbReference type="GO" id="GO:0022857">
    <property type="term" value="F:transmembrane transporter activity"/>
    <property type="evidence" value="ECO:0007669"/>
    <property type="project" value="UniProtKB-UniRule"/>
</dbReference>
<feature type="domain" description="Tripartite ATP-independent periplasmic transporters DctQ component" evidence="10">
    <location>
        <begin position="28"/>
        <end position="156"/>
    </location>
</feature>
<comment type="subcellular location">
    <subcellularLocation>
        <location evidence="1 9">Cell inner membrane</location>
        <topology evidence="1 9">Multi-pass membrane protein</topology>
    </subcellularLocation>
</comment>
<evidence type="ECO:0000256" key="5">
    <source>
        <dbReference type="ARBA" id="ARBA00022692"/>
    </source>
</evidence>
<comment type="subunit">
    <text evidence="9">The complex comprises the extracytoplasmic solute receptor protein and the two transmembrane proteins.</text>
</comment>
<evidence type="ECO:0000256" key="3">
    <source>
        <dbReference type="ARBA" id="ARBA00022475"/>
    </source>
</evidence>
<evidence type="ECO:0000256" key="4">
    <source>
        <dbReference type="ARBA" id="ARBA00022519"/>
    </source>
</evidence>
<dbReference type="InterPro" id="IPR007387">
    <property type="entry name" value="TRAP_DctQ"/>
</dbReference>
<evidence type="ECO:0000313" key="11">
    <source>
        <dbReference type="EMBL" id="CTQ32677.1"/>
    </source>
</evidence>
<dbReference type="STRING" id="282197.SAMN04488517_101612"/>
<dbReference type="InterPro" id="IPR055348">
    <property type="entry name" value="DctQ"/>
</dbReference>
<dbReference type="PANTHER" id="PTHR35011:SF10">
    <property type="entry name" value="TRAP TRANSPORTER SMALL PERMEASE PROTEIN"/>
    <property type="match status" value="1"/>
</dbReference>
<dbReference type="GO" id="GO:0015740">
    <property type="term" value="P:C4-dicarboxylate transport"/>
    <property type="evidence" value="ECO:0007669"/>
    <property type="project" value="TreeGrafter"/>
</dbReference>
<comment type="function">
    <text evidence="9">Part of the tripartite ATP-independent periplasmic (TRAP) transport system.</text>
</comment>
<evidence type="ECO:0000256" key="6">
    <source>
        <dbReference type="ARBA" id="ARBA00022989"/>
    </source>
</evidence>
<keyword evidence="12" id="KW-1185">Reference proteome</keyword>
<comment type="similarity">
    <text evidence="8 9">Belongs to the TRAP transporter small permease family.</text>
</comment>
<accession>A0A0M6XQ15</accession>